<gene>
    <name evidence="4" type="primary">LOC117639207</name>
</gene>
<dbReference type="PANTHER" id="PTHR21113:SF6">
    <property type="entry name" value="CHITIN-BINDING TYPE-4 DOMAIN-CONTAINING PROTEIN"/>
    <property type="match status" value="1"/>
</dbReference>
<feature type="region of interest" description="Disordered" evidence="1">
    <location>
        <begin position="1"/>
        <end position="42"/>
    </location>
</feature>
<dbReference type="InterPro" id="IPR004302">
    <property type="entry name" value="Cellulose/chitin-bd_N"/>
</dbReference>
<dbReference type="GeneID" id="117639207"/>
<accession>A0A6P8XUF9</accession>
<reference evidence="4" key="1">
    <citation type="submission" date="2025-08" db="UniProtKB">
        <authorList>
            <consortium name="RefSeq"/>
        </authorList>
    </citation>
    <scope>IDENTIFICATION</scope>
    <source>
        <tissue evidence="4">Total insect</tissue>
    </source>
</reference>
<proteinExistence type="predicted"/>
<name>A0A6P8XUF9_THRPL</name>
<keyword evidence="3" id="KW-1185">Reference proteome</keyword>
<dbReference type="RefSeq" id="XP_034230538.1">
    <property type="nucleotide sequence ID" value="XM_034374647.1"/>
</dbReference>
<feature type="compositionally biased region" description="Basic and acidic residues" evidence="1">
    <location>
        <begin position="1"/>
        <end position="13"/>
    </location>
</feature>
<evidence type="ECO:0000259" key="2">
    <source>
        <dbReference type="Pfam" id="PF03067"/>
    </source>
</evidence>
<protein>
    <submittedName>
        <fullName evidence="4">Uncharacterized protein LOC117639207 isoform X2</fullName>
    </submittedName>
</protein>
<evidence type="ECO:0000313" key="4">
    <source>
        <dbReference type="RefSeq" id="XP_034230538.1"/>
    </source>
</evidence>
<dbReference type="AlphaFoldDB" id="A0A6P8XUF9"/>
<dbReference type="Pfam" id="PF03067">
    <property type="entry name" value="LPMO_10"/>
    <property type="match status" value="1"/>
</dbReference>
<evidence type="ECO:0000313" key="3">
    <source>
        <dbReference type="Proteomes" id="UP000515158"/>
    </source>
</evidence>
<feature type="domain" description="Chitin-binding type-4" evidence="2">
    <location>
        <begin position="102"/>
        <end position="217"/>
    </location>
</feature>
<sequence length="336" mass="38167">MRRHDHAPAEGRRCGRCSRLASPPAVPRRARPWAPHGPARQEQHVALRLPQPRQLQRQRVVLRGLRRAVGPEPGPVRRVRRPLALRDATARGGRPVRQGHHRQKEIDIEIELTANHWGRFELTLCPNNNPAFEATQGCFDRYPLYVSGTRDRAYHIPPNTKKKAVLRYRVRLPPYVTCTQCVMQWTYYTGNMWGTCPNGTEAVGCGRPETFRNCADVTITTSTGGGLPPEFASSDNPYLLFVRDLRAPNYLFPLVIRSQVCLATPRYRRIPGIDHWCETNCLRYPPNCPPEVCHCPDSCEAIGELAGREGADVYCQDKCIVYRSTNQCPASRCRCY</sequence>
<dbReference type="OrthoDB" id="64893at2759"/>
<dbReference type="InParanoid" id="A0A6P8XUF9"/>
<dbReference type="PANTHER" id="PTHR21113">
    <property type="entry name" value="AGAP001705-PA"/>
    <property type="match status" value="1"/>
</dbReference>
<organism evidence="4">
    <name type="scientific">Thrips palmi</name>
    <name type="common">Melon thrips</name>
    <dbReference type="NCBI Taxonomy" id="161013"/>
    <lineage>
        <taxon>Eukaryota</taxon>
        <taxon>Metazoa</taxon>
        <taxon>Ecdysozoa</taxon>
        <taxon>Arthropoda</taxon>
        <taxon>Hexapoda</taxon>
        <taxon>Insecta</taxon>
        <taxon>Pterygota</taxon>
        <taxon>Neoptera</taxon>
        <taxon>Paraneoptera</taxon>
        <taxon>Thysanoptera</taxon>
        <taxon>Terebrantia</taxon>
        <taxon>Thripoidea</taxon>
        <taxon>Thripidae</taxon>
        <taxon>Thrips</taxon>
    </lineage>
</organism>
<dbReference type="Proteomes" id="UP000515158">
    <property type="component" value="Unplaced"/>
</dbReference>
<evidence type="ECO:0000256" key="1">
    <source>
        <dbReference type="SAM" id="MobiDB-lite"/>
    </source>
</evidence>